<dbReference type="InterPro" id="IPR002557">
    <property type="entry name" value="Chitin-bd_dom"/>
</dbReference>
<dbReference type="InterPro" id="IPR002035">
    <property type="entry name" value="VWF_A"/>
</dbReference>
<name>A0A194AR30_PINFU</name>
<dbReference type="GO" id="GO:0005576">
    <property type="term" value="C:extracellular region"/>
    <property type="evidence" value="ECO:0007669"/>
    <property type="project" value="InterPro"/>
</dbReference>
<reference evidence="3" key="1">
    <citation type="submission" date="2016-03" db="EMBL/GenBank/DDBJ databases">
        <authorList>
            <person name="Ploux O."/>
        </authorList>
    </citation>
    <scope>NUCLEOTIDE SEQUENCE</scope>
    <source>
        <tissue evidence="3">Mantle</tissue>
    </source>
</reference>
<dbReference type="SMART" id="SM00327">
    <property type="entry name" value="VWA"/>
    <property type="match status" value="1"/>
</dbReference>
<feature type="domain" description="Chitin-binding type-2" evidence="2">
    <location>
        <begin position="394"/>
        <end position="438"/>
    </location>
</feature>
<organism evidence="3">
    <name type="scientific">Pinctada fucata</name>
    <name type="common">Akoya pearl oyster</name>
    <name type="synonym">Pinctada imbricata fucata</name>
    <dbReference type="NCBI Taxonomy" id="50426"/>
    <lineage>
        <taxon>Eukaryota</taxon>
        <taxon>Metazoa</taxon>
        <taxon>Spiralia</taxon>
        <taxon>Lophotrochozoa</taxon>
        <taxon>Mollusca</taxon>
        <taxon>Bivalvia</taxon>
        <taxon>Autobranchia</taxon>
        <taxon>Pteriomorphia</taxon>
        <taxon>Pterioida</taxon>
        <taxon>Pterioidea</taxon>
        <taxon>Pteriidae</taxon>
        <taxon>Pinctada</taxon>
    </lineage>
</organism>
<dbReference type="GO" id="GO:0005581">
    <property type="term" value="C:collagen trimer"/>
    <property type="evidence" value="ECO:0007669"/>
    <property type="project" value="UniProtKB-KW"/>
</dbReference>
<evidence type="ECO:0000259" key="2">
    <source>
        <dbReference type="PROSITE" id="PS50940"/>
    </source>
</evidence>
<dbReference type="CDD" id="cd01450">
    <property type="entry name" value="vWFA_subfamily_ECM"/>
    <property type="match status" value="1"/>
</dbReference>
<keyword evidence="3" id="KW-0176">Collagen</keyword>
<evidence type="ECO:0000259" key="1">
    <source>
        <dbReference type="PROSITE" id="PS50234"/>
    </source>
</evidence>
<dbReference type="InterPro" id="IPR036508">
    <property type="entry name" value="Chitin-bd_dom_sf"/>
</dbReference>
<dbReference type="AlphaFoldDB" id="A0A194AR30"/>
<proteinExistence type="predicted"/>
<dbReference type="Pfam" id="PF01607">
    <property type="entry name" value="CBM_14"/>
    <property type="match status" value="1"/>
</dbReference>
<feature type="non-terminal residue" evidence="3">
    <location>
        <position position="438"/>
    </location>
</feature>
<accession>A0A194AR30</accession>
<dbReference type="PROSITE" id="PS50940">
    <property type="entry name" value="CHIT_BIND_II"/>
    <property type="match status" value="1"/>
</dbReference>
<dbReference type="PRINTS" id="PR00453">
    <property type="entry name" value="VWFADOMAIN"/>
</dbReference>
<dbReference type="PANTHER" id="PTHR24020">
    <property type="entry name" value="COLLAGEN ALPHA"/>
    <property type="match status" value="1"/>
</dbReference>
<dbReference type="SUPFAM" id="SSF53300">
    <property type="entry name" value="vWA-like"/>
    <property type="match status" value="1"/>
</dbReference>
<dbReference type="Pfam" id="PF00092">
    <property type="entry name" value="VWA"/>
    <property type="match status" value="1"/>
</dbReference>
<dbReference type="Gene3D" id="3.40.50.410">
    <property type="entry name" value="von Willebrand factor, type A domain"/>
    <property type="match status" value="1"/>
</dbReference>
<dbReference type="InterPro" id="IPR036465">
    <property type="entry name" value="vWFA_dom_sf"/>
</dbReference>
<dbReference type="Gene3D" id="2.170.140.10">
    <property type="entry name" value="Chitin binding domain"/>
    <property type="match status" value="1"/>
</dbReference>
<dbReference type="GO" id="GO:0008061">
    <property type="term" value="F:chitin binding"/>
    <property type="evidence" value="ECO:0007669"/>
    <property type="project" value="InterPro"/>
</dbReference>
<evidence type="ECO:0000313" key="3">
    <source>
        <dbReference type="EMBL" id="JAS04266.1"/>
    </source>
</evidence>
<feature type="domain" description="VWFA" evidence="1">
    <location>
        <begin position="54"/>
        <end position="225"/>
    </location>
</feature>
<protein>
    <submittedName>
        <fullName evidence="3">Putative collagen alpha-4(VI) chain</fullName>
    </submittedName>
</protein>
<dbReference type="InterPro" id="IPR050525">
    <property type="entry name" value="ECM_Assembly_Org"/>
</dbReference>
<sequence length="438" mass="47954">MIEGIGKDIKANSTEQAEYWALNWKNGADQRSSIQEFNSKINALQKPTCSKPVDLVFALDESGSVGSYNFVKMKQFLSDLTGELAIGYNGFQVGAVKFNSRGTEVFKLDKYKTKSDIQNALNNIVYLGGGTSIAYGIQKAEDVFKSSTRNGATRALLLLTDGQSNLYSTQLAADTARNESNVVIFALGIGSINHAELNAAANSPNCTHKFVISDFKEIDSILFQIMKSTCEVSKPVNIENGTKVEVEVEITDDVVEDTIEISPGDDPTTSVEVEVECAEVDVYASINTNKPNEAFYDTKGKATEGFPAILQVENQGKKVYVTYKGSKSKLSRCSKDDGGFNITIEEGKPQESVTEIICRENGHERECNANDFNKLCHYNVEVTSSTKAPTTPFSTGCKSGTYSAHPSNKSMFRQCAHNKWVVHHCPAGLVFDETYNVC</sequence>
<dbReference type="PANTHER" id="PTHR24020:SF20">
    <property type="entry name" value="PH DOMAIN-CONTAINING PROTEIN"/>
    <property type="match status" value="1"/>
</dbReference>
<dbReference type="SUPFAM" id="SSF57625">
    <property type="entry name" value="Invertebrate chitin-binding proteins"/>
    <property type="match status" value="1"/>
</dbReference>
<dbReference type="EMBL" id="GELH01000006">
    <property type="protein sequence ID" value="JAS04266.1"/>
    <property type="molecule type" value="Transcribed_RNA"/>
</dbReference>
<dbReference type="PROSITE" id="PS50234">
    <property type="entry name" value="VWFA"/>
    <property type="match status" value="1"/>
</dbReference>